<keyword evidence="12" id="KW-1185">Reference proteome</keyword>
<sequence length="1017" mass="116814">MVVFEKTLKAFKRKSLLCSLGSTSLIVIGTLVGGLTMNPIPLAAITGTGLLLKTFTDVKKFDRKIDMSKFAFTTYEKILTELRSYLGGRPFDSTSFLNEVRLIDDTITDDMSRRMGGSVYDYSKIYPMSMYAPDGVNDPTHTLYEGGSFDIHEAIGKLPRPKSGWTLPGHKYTRPYNDLANQARYDPKTGEILEIYDPHSGPTDAVAMQHDVDYSVCAYSTNRANPKKCKNAADRKMVKALDAIPKGERQWGHWAARKKSTPSRCSVLEWKKKVENNKGESVAEGFTIIFSEGRSPKRLWVDKGSEYHNSHVKDLMKANGVEMYSTENEEKSSVCERWNRTMKTDMWKQFLIQNNTQYLDILPKIVERYNNRKHRSTKMTPVEASKKKNEDDVYLNLYGELRASKAKPKFAVGDRVRISKYNRKVFDKGFTPNWTEEIFVMDKIQYTDPITYKLKDLLDEDIKGSFYEQEMLRAKESLSDLLRIEKVMDKNTVVKLRLIAKEWGLRGYSKLRKAELMKLIELQRAVVAVKPVITFVDKEGVPEKRPKLDAVKAVKPKRKRRDVFIFPGGSLLDDPILEHETQKEQTILKPANPTPGLQGVVKKIEKAVDWGKREVKDWVPLSEVKIEILSTKMPRGKGRLRVTKTNIERKRSVITIKNDDSICLARTIVTAVANISKHKWTASQLKNGFNDSRKLQRDEAIKLHEEAGVEMNQHGSTLEDIAKFAVHLKKELREYCRSDVDILRRSMLQFREDFIELENMDPLQYVTIASVCMTIYRSNYMPEEKIGVVRDVSRGEAYSKMSIAWTCAEEKTLKCKHSKPKREQHFCSVCAEKRGQKCNHSDGERSFVGTWCTNELNSAIEKGYEIKEIFEIKFNAGKRAISKMCLKSLWGKFGQRNNMKKTVYATEPAEFYRILLDDSINDLNIQFINGEMVEMNYKLKDQLFDNSRDTNIFVAAFTTSHARMMMYREFLEPLREQVLGFDTDSVWYVEKDGEQKIKTGDSLGDATDELDGCHITD</sequence>
<keyword evidence="4" id="KW-0548">Nucleotidyltransferase</keyword>
<evidence type="ECO:0000256" key="2">
    <source>
        <dbReference type="ARBA" id="ARBA00012417"/>
    </source>
</evidence>
<dbReference type="InterPro" id="IPR023211">
    <property type="entry name" value="DNA_pol_palm_dom_sf"/>
</dbReference>
<dbReference type="GO" id="GO:0003677">
    <property type="term" value="F:DNA binding"/>
    <property type="evidence" value="ECO:0007669"/>
    <property type="project" value="UniProtKB-KW"/>
</dbReference>
<evidence type="ECO:0000256" key="4">
    <source>
        <dbReference type="ARBA" id="ARBA00022695"/>
    </source>
</evidence>
<evidence type="ECO:0000259" key="10">
    <source>
        <dbReference type="PROSITE" id="PS50994"/>
    </source>
</evidence>
<organism evidence="11 12">
    <name type="scientific">Stylophora pistillata</name>
    <name type="common">Smooth cauliflower coral</name>
    <dbReference type="NCBI Taxonomy" id="50429"/>
    <lineage>
        <taxon>Eukaryota</taxon>
        <taxon>Metazoa</taxon>
        <taxon>Cnidaria</taxon>
        <taxon>Anthozoa</taxon>
        <taxon>Hexacorallia</taxon>
        <taxon>Scleractinia</taxon>
        <taxon>Astrocoeniina</taxon>
        <taxon>Pocilloporidae</taxon>
        <taxon>Stylophora</taxon>
    </lineage>
</organism>
<gene>
    <name evidence="11" type="primary">F54H12.3</name>
    <name evidence="11" type="ORF">AWC38_SpisGene20141</name>
</gene>
<reference evidence="12" key="1">
    <citation type="journal article" date="2017" name="bioRxiv">
        <title>Comparative analysis of the genomes of Stylophora pistillata and Acropora digitifera provides evidence for extensive differences between species of corals.</title>
        <authorList>
            <person name="Voolstra C.R."/>
            <person name="Li Y."/>
            <person name="Liew Y.J."/>
            <person name="Baumgarten S."/>
            <person name="Zoccola D."/>
            <person name="Flot J.-F."/>
            <person name="Tambutte S."/>
            <person name="Allemand D."/>
            <person name="Aranda M."/>
        </authorList>
    </citation>
    <scope>NUCLEOTIDE SEQUENCE [LARGE SCALE GENOMIC DNA]</scope>
</reference>
<dbReference type="InterPro" id="IPR004868">
    <property type="entry name" value="DNA-dir_DNA_pol_B_mt/vir"/>
</dbReference>
<dbReference type="AlphaFoldDB" id="A0A2B4RFM8"/>
<dbReference type="EMBL" id="LSMT01000627">
    <property type="protein sequence ID" value="PFX15633.1"/>
    <property type="molecule type" value="Genomic_DNA"/>
</dbReference>
<evidence type="ECO:0000256" key="5">
    <source>
        <dbReference type="ARBA" id="ARBA00022705"/>
    </source>
</evidence>
<dbReference type="SUPFAM" id="SSF53098">
    <property type="entry name" value="Ribonuclease H-like"/>
    <property type="match status" value="1"/>
</dbReference>
<keyword evidence="3" id="KW-0808">Transferase</keyword>
<evidence type="ECO:0000256" key="1">
    <source>
        <dbReference type="ARBA" id="ARBA00005755"/>
    </source>
</evidence>
<evidence type="ECO:0000256" key="8">
    <source>
        <dbReference type="ARBA" id="ARBA00049244"/>
    </source>
</evidence>
<dbReference type="GO" id="GO:0015074">
    <property type="term" value="P:DNA integration"/>
    <property type="evidence" value="ECO:0007669"/>
    <property type="project" value="InterPro"/>
</dbReference>
<dbReference type="InterPro" id="IPR036397">
    <property type="entry name" value="RNaseH_sf"/>
</dbReference>
<comment type="caution">
    <text evidence="11">The sequence shown here is derived from an EMBL/GenBank/DDBJ whole genome shotgun (WGS) entry which is preliminary data.</text>
</comment>
<dbReference type="InterPro" id="IPR043502">
    <property type="entry name" value="DNA/RNA_pol_sf"/>
</dbReference>
<dbReference type="InterPro" id="IPR001584">
    <property type="entry name" value="Integrase_cat-core"/>
</dbReference>
<proteinExistence type="inferred from homology"/>
<dbReference type="Pfam" id="PF03175">
    <property type="entry name" value="DNA_pol_B_2"/>
    <property type="match status" value="1"/>
</dbReference>
<feature type="domain" description="Integrase catalytic" evidence="10">
    <location>
        <begin position="280"/>
        <end position="389"/>
    </location>
</feature>
<dbReference type="EC" id="2.7.7.7" evidence="2"/>
<comment type="similarity">
    <text evidence="1">Belongs to the DNA polymerase type-B family.</text>
</comment>
<evidence type="ECO:0000313" key="12">
    <source>
        <dbReference type="Proteomes" id="UP000225706"/>
    </source>
</evidence>
<dbReference type="InterPro" id="IPR012337">
    <property type="entry name" value="RNaseH-like_sf"/>
</dbReference>
<dbReference type="SUPFAM" id="SSF56672">
    <property type="entry name" value="DNA/RNA polymerases"/>
    <property type="match status" value="1"/>
</dbReference>
<keyword evidence="7" id="KW-0238">DNA-binding</keyword>
<dbReference type="PANTHER" id="PTHR33568">
    <property type="entry name" value="DNA POLYMERASE"/>
    <property type="match status" value="1"/>
</dbReference>
<dbReference type="GO" id="GO:0000166">
    <property type="term" value="F:nucleotide binding"/>
    <property type="evidence" value="ECO:0007669"/>
    <property type="project" value="InterPro"/>
</dbReference>
<comment type="catalytic activity">
    <reaction evidence="8">
        <text>DNA(n) + a 2'-deoxyribonucleoside 5'-triphosphate = DNA(n+1) + diphosphate</text>
        <dbReference type="Rhea" id="RHEA:22508"/>
        <dbReference type="Rhea" id="RHEA-COMP:17339"/>
        <dbReference type="Rhea" id="RHEA-COMP:17340"/>
        <dbReference type="ChEBI" id="CHEBI:33019"/>
        <dbReference type="ChEBI" id="CHEBI:61560"/>
        <dbReference type="ChEBI" id="CHEBI:173112"/>
        <dbReference type="EC" id="2.7.7.7"/>
    </reaction>
</comment>
<dbReference type="PROSITE" id="PS50994">
    <property type="entry name" value="INTEGRASE"/>
    <property type="match status" value="1"/>
</dbReference>
<name>A0A2B4RFM8_STYPI</name>
<keyword evidence="9" id="KW-0472">Membrane</keyword>
<accession>A0A2B4RFM8</accession>
<dbReference type="Gene3D" id="3.90.1600.10">
    <property type="entry name" value="Palm domain of DNA polymerase"/>
    <property type="match status" value="1"/>
</dbReference>
<keyword evidence="9" id="KW-0812">Transmembrane</keyword>
<dbReference type="Proteomes" id="UP000225706">
    <property type="component" value="Unassembled WGS sequence"/>
</dbReference>
<feature type="transmembrane region" description="Helical" evidence="9">
    <location>
        <begin position="16"/>
        <end position="37"/>
    </location>
</feature>
<evidence type="ECO:0000256" key="6">
    <source>
        <dbReference type="ARBA" id="ARBA00022932"/>
    </source>
</evidence>
<dbReference type="GO" id="GO:0003887">
    <property type="term" value="F:DNA-directed DNA polymerase activity"/>
    <property type="evidence" value="ECO:0007669"/>
    <property type="project" value="UniProtKB-KW"/>
</dbReference>
<evidence type="ECO:0000256" key="7">
    <source>
        <dbReference type="ARBA" id="ARBA00023125"/>
    </source>
</evidence>
<keyword evidence="5" id="KW-0235">DNA replication</keyword>
<dbReference type="Gene3D" id="3.30.420.10">
    <property type="entry name" value="Ribonuclease H-like superfamily/Ribonuclease H"/>
    <property type="match status" value="1"/>
</dbReference>
<protein>
    <recommendedName>
        <fullName evidence="2">DNA-directed DNA polymerase</fullName>
        <ecNumber evidence="2">2.7.7.7</ecNumber>
    </recommendedName>
</protein>
<keyword evidence="6" id="KW-0239">DNA-directed DNA polymerase</keyword>
<evidence type="ECO:0000256" key="3">
    <source>
        <dbReference type="ARBA" id="ARBA00022679"/>
    </source>
</evidence>
<evidence type="ECO:0000256" key="9">
    <source>
        <dbReference type="SAM" id="Phobius"/>
    </source>
</evidence>
<keyword evidence="9" id="KW-1133">Transmembrane helix</keyword>
<dbReference type="GO" id="GO:0006260">
    <property type="term" value="P:DNA replication"/>
    <property type="evidence" value="ECO:0007669"/>
    <property type="project" value="UniProtKB-KW"/>
</dbReference>
<evidence type="ECO:0000313" key="11">
    <source>
        <dbReference type="EMBL" id="PFX15633.1"/>
    </source>
</evidence>
<dbReference type="OrthoDB" id="5968624at2759"/>
<dbReference type="PANTHER" id="PTHR33568:SF3">
    <property type="entry name" value="DNA-DIRECTED DNA POLYMERASE"/>
    <property type="match status" value="1"/>
</dbReference>